<keyword evidence="2" id="KW-0418">Kinase</keyword>
<dbReference type="PANTHER" id="PTHR24421:SF60">
    <property type="entry name" value="SENSOR HISTIDINE KINASE COMP"/>
    <property type="match status" value="1"/>
</dbReference>
<dbReference type="InterPro" id="IPR050482">
    <property type="entry name" value="Sensor_HK_TwoCompSys"/>
</dbReference>
<dbReference type="EMBL" id="QNUX01000001">
    <property type="protein sequence ID" value="RBN51785.1"/>
    <property type="molecule type" value="Genomic_DNA"/>
</dbReference>
<reference evidence="7 8" key="1">
    <citation type="submission" date="2018-07" db="EMBL/GenBank/DDBJ databases">
        <title>Complete genome sequence of Flavobacterium psychrolimnae LMG 22018.</title>
        <authorList>
            <person name="Kim D.-U."/>
        </authorList>
    </citation>
    <scope>NUCLEOTIDE SEQUENCE [LARGE SCALE GENOMIC DNA]</scope>
    <source>
        <strain evidence="7 8">LMG 22018</strain>
    </source>
</reference>
<evidence type="ECO:0000313" key="7">
    <source>
        <dbReference type="EMBL" id="RBN51785.1"/>
    </source>
</evidence>
<evidence type="ECO:0000256" key="5">
    <source>
        <dbReference type="SAM" id="Phobius"/>
    </source>
</evidence>
<organism evidence="7 8">
    <name type="scientific">Flavobacterium psychrolimnae</name>
    <dbReference type="NCBI Taxonomy" id="249351"/>
    <lineage>
        <taxon>Bacteria</taxon>
        <taxon>Pseudomonadati</taxon>
        <taxon>Bacteroidota</taxon>
        <taxon>Flavobacteriia</taxon>
        <taxon>Flavobacteriales</taxon>
        <taxon>Flavobacteriaceae</taxon>
        <taxon>Flavobacterium</taxon>
    </lineage>
</organism>
<dbReference type="SUPFAM" id="SSF55874">
    <property type="entry name" value="ATPase domain of HSP90 chaperone/DNA topoisomerase II/histidine kinase"/>
    <property type="match status" value="1"/>
</dbReference>
<feature type="transmembrane region" description="Helical" evidence="5">
    <location>
        <begin position="350"/>
        <end position="370"/>
    </location>
</feature>
<keyword evidence="7" id="KW-0547">Nucleotide-binding</keyword>
<dbReference type="OrthoDB" id="943406at2"/>
<keyword evidence="3" id="KW-0902">Two-component regulatory system</keyword>
<evidence type="ECO:0000256" key="4">
    <source>
        <dbReference type="PROSITE-ProRule" id="PRU00339"/>
    </source>
</evidence>
<dbReference type="AlphaFoldDB" id="A0A366B3V7"/>
<protein>
    <submittedName>
        <fullName evidence="7">ATP-binding protein</fullName>
    </submittedName>
</protein>
<evidence type="ECO:0000256" key="1">
    <source>
        <dbReference type="ARBA" id="ARBA00022679"/>
    </source>
</evidence>
<evidence type="ECO:0000313" key="8">
    <source>
        <dbReference type="Proteomes" id="UP000253676"/>
    </source>
</evidence>
<keyword evidence="7" id="KW-0067">ATP-binding</keyword>
<dbReference type="InterPro" id="IPR011990">
    <property type="entry name" value="TPR-like_helical_dom_sf"/>
</dbReference>
<dbReference type="Gene3D" id="3.30.565.10">
    <property type="entry name" value="Histidine kinase-like ATPase, C-terminal domain"/>
    <property type="match status" value="1"/>
</dbReference>
<dbReference type="GO" id="GO:0000160">
    <property type="term" value="P:phosphorelay signal transduction system"/>
    <property type="evidence" value="ECO:0007669"/>
    <property type="project" value="UniProtKB-KW"/>
</dbReference>
<dbReference type="Proteomes" id="UP000253676">
    <property type="component" value="Unassembled WGS sequence"/>
</dbReference>
<evidence type="ECO:0000256" key="2">
    <source>
        <dbReference type="ARBA" id="ARBA00022777"/>
    </source>
</evidence>
<feature type="repeat" description="TPR" evidence="4">
    <location>
        <begin position="121"/>
        <end position="154"/>
    </location>
</feature>
<dbReference type="GO" id="GO:0016301">
    <property type="term" value="F:kinase activity"/>
    <property type="evidence" value="ECO:0007669"/>
    <property type="project" value="UniProtKB-KW"/>
</dbReference>
<keyword evidence="4" id="KW-0802">TPR repeat</keyword>
<keyword evidence="5" id="KW-1133">Transmembrane helix</keyword>
<feature type="domain" description="Histidine kinase/HSP90-like ATPase" evidence="6">
    <location>
        <begin position="486"/>
        <end position="571"/>
    </location>
</feature>
<gene>
    <name evidence="7" type="ORF">DR980_01055</name>
</gene>
<dbReference type="PANTHER" id="PTHR24421">
    <property type="entry name" value="NITRATE/NITRITE SENSOR PROTEIN NARX-RELATED"/>
    <property type="match status" value="1"/>
</dbReference>
<dbReference type="CDD" id="cd16917">
    <property type="entry name" value="HATPase_UhpB-NarQ-NarX-like"/>
    <property type="match status" value="1"/>
</dbReference>
<dbReference type="Pfam" id="PF02518">
    <property type="entry name" value="HATPase_c"/>
    <property type="match status" value="1"/>
</dbReference>
<keyword evidence="5" id="KW-0812">Transmembrane</keyword>
<comment type="caution">
    <text evidence="7">The sequence shown here is derived from an EMBL/GenBank/DDBJ whole genome shotgun (WGS) entry which is preliminary data.</text>
</comment>
<dbReference type="PROSITE" id="PS51257">
    <property type="entry name" value="PROKAR_LIPOPROTEIN"/>
    <property type="match status" value="1"/>
</dbReference>
<dbReference type="InterPro" id="IPR019734">
    <property type="entry name" value="TPR_rpt"/>
</dbReference>
<name>A0A366B3V7_9FLAO</name>
<evidence type="ECO:0000259" key="6">
    <source>
        <dbReference type="Pfam" id="PF02518"/>
    </source>
</evidence>
<dbReference type="GO" id="GO:0005524">
    <property type="term" value="F:ATP binding"/>
    <property type="evidence" value="ECO:0007669"/>
    <property type="project" value="UniProtKB-KW"/>
</dbReference>
<sequence length="572" mass="66177">MFKKKYFLVFYLFLALLFLTQSCEKKKRNNSSKKQDLTEINRLIDIGHKHYENEAFDSSYYYFNKAKFAAEIKKDTSRIIHSISWMAQIQTYLGDYSGSETTSIEALPLLENTTKYPYGQTNIYIGLGNNYLMIFDNDNAIYYYKKAINSKTDEEVESDIINNISLAYTEKGDYQTAIQILLPLTIKKEVKNNSEAFARIINNLGHNYNKLGSSKALYYLNKGLKIRELNKENREILSSHYNLAEYHKTSNLILSTKYALLAYKKATQVNHADDRLLCLKLLIQNTSGDELKKYSLTYLHINDSITKVRQKAKNQFAKIKYDFKREKEENIKLKSQKKLQLEQQENRNQILYFGLVLFIILIVSIANYLVAKNKREKIKASYNTETRISKKLHDELANDVYQTMAFAETQDLSTTQNKEILISSLDTIYIRTRNISRENSNIDTGLAFISHLKDMMSGFNTPLVNVLINGVDTIKWTELENHKKIIVYRVVQELLVNMKKHSKCSLVVLTFKKNENKLQIDYTDNGVGIGNSELISKNGLLNVENRIHAIKGTITFDTKSNKGFRVSLDFPI</sequence>
<dbReference type="SUPFAM" id="SSF48452">
    <property type="entry name" value="TPR-like"/>
    <property type="match status" value="1"/>
</dbReference>
<dbReference type="InterPro" id="IPR003594">
    <property type="entry name" value="HATPase_dom"/>
</dbReference>
<evidence type="ECO:0000256" key="3">
    <source>
        <dbReference type="ARBA" id="ARBA00023012"/>
    </source>
</evidence>
<keyword evidence="5" id="KW-0472">Membrane</keyword>
<dbReference type="Gene3D" id="1.25.40.10">
    <property type="entry name" value="Tetratricopeptide repeat domain"/>
    <property type="match status" value="2"/>
</dbReference>
<dbReference type="InterPro" id="IPR036890">
    <property type="entry name" value="HATPase_C_sf"/>
</dbReference>
<keyword evidence="8" id="KW-1185">Reference proteome</keyword>
<dbReference type="PROSITE" id="PS50005">
    <property type="entry name" value="TPR"/>
    <property type="match status" value="1"/>
</dbReference>
<keyword evidence="1" id="KW-0808">Transferase</keyword>
<dbReference type="RefSeq" id="WP_113633409.1">
    <property type="nucleotide sequence ID" value="NZ_QNUX01000001.1"/>
</dbReference>
<proteinExistence type="predicted"/>
<accession>A0A366B3V7</accession>